<evidence type="ECO:0000313" key="3">
    <source>
        <dbReference type="Proteomes" id="UP000334990"/>
    </source>
</evidence>
<comment type="caution">
    <text evidence="2">The sequence shown here is derived from an EMBL/GenBank/DDBJ whole genome shotgun (WGS) entry which is preliminary data.</text>
</comment>
<keyword evidence="3" id="KW-1185">Reference proteome</keyword>
<dbReference type="EMBL" id="BLAD01000048">
    <property type="protein sequence ID" value="GES01119.1"/>
    <property type="molecule type" value="Genomic_DNA"/>
</dbReference>
<dbReference type="Proteomes" id="UP000334990">
    <property type="component" value="Unassembled WGS sequence"/>
</dbReference>
<organism evidence="2 3">
    <name type="scientific">Acrocarpospora corrugata</name>
    <dbReference type="NCBI Taxonomy" id="35763"/>
    <lineage>
        <taxon>Bacteria</taxon>
        <taxon>Bacillati</taxon>
        <taxon>Actinomycetota</taxon>
        <taxon>Actinomycetes</taxon>
        <taxon>Streptosporangiales</taxon>
        <taxon>Streptosporangiaceae</taxon>
        <taxon>Acrocarpospora</taxon>
    </lineage>
</organism>
<sequence>MSYSARNWVSDVRTAEARNIRRRRRSLNSPDMRFNTESNPDSERIATRADRSAGCSYARELIPGSWTRLRSGVVMLGMLRRCFF</sequence>
<dbReference type="AlphaFoldDB" id="A0A5M3VYD6"/>
<name>A0A5M3VYD6_9ACTN</name>
<feature type="region of interest" description="Disordered" evidence="1">
    <location>
        <begin position="21"/>
        <end position="43"/>
    </location>
</feature>
<evidence type="ECO:0000313" key="2">
    <source>
        <dbReference type="EMBL" id="GES01119.1"/>
    </source>
</evidence>
<protein>
    <submittedName>
        <fullName evidence="2">Uncharacterized protein</fullName>
    </submittedName>
</protein>
<gene>
    <name evidence="2" type="ORF">Acor_31830</name>
</gene>
<evidence type="ECO:0000256" key="1">
    <source>
        <dbReference type="SAM" id="MobiDB-lite"/>
    </source>
</evidence>
<proteinExistence type="predicted"/>
<reference evidence="2 3" key="1">
    <citation type="submission" date="2019-10" db="EMBL/GenBank/DDBJ databases">
        <title>Whole genome shotgun sequence of Acrocarpospora corrugata NBRC 13972.</title>
        <authorList>
            <person name="Ichikawa N."/>
            <person name="Kimura A."/>
            <person name="Kitahashi Y."/>
            <person name="Komaki H."/>
            <person name="Oguchi A."/>
        </authorList>
    </citation>
    <scope>NUCLEOTIDE SEQUENCE [LARGE SCALE GENOMIC DNA]</scope>
    <source>
        <strain evidence="2 3">NBRC 13972</strain>
    </source>
</reference>
<accession>A0A5M3VYD6</accession>